<protein>
    <submittedName>
        <fullName evidence="1">YdbH family protein</fullName>
    </submittedName>
</protein>
<evidence type="ECO:0000313" key="2">
    <source>
        <dbReference type="Proteomes" id="UP000650477"/>
    </source>
</evidence>
<dbReference type="Proteomes" id="UP000650477">
    <property type="component" value="Unassembled WGS sequence"/>
</dbReference>
<dbReference type="AlphaFoldDB" id="A0A8I0U4I6"/>
<organism evidence="1 2">
    <name type="scientific">Morganella morganii</name>
    <name type="common">Proteus morganii</name>
    <dbReference type="NCBI Taxonomy" id="582"/>
    <lineage>
        <taxon>Bacteria</taxon>
        <taxon>Pseudomonadati</taxon>
        <taxon>Pseudomonadota</taxon>
        <taxon>Gammaproteobacteria</taxon>
        <taxon>Enterobacterales</taxon>
        <taxon>Morganellaceae</taxon>
        <taxon>Morganella</taxon>
    </lineage>
</organism>
<comment type="caution">
    <text evidence="1">The sequence shown here is derived from an EMBL/GenBank/DDBJ whole genome shotgun (WGS) entry which is preliminary data.</text>
</comment>
<dbReference type="RefSeq" id="WP_193829895.1">
    <property type="nucleotide sequence ID" value="NZ_PKLF01000010.1"/>
</dbReference>
<gene>
    <name evidence="1" type="ORF">CYG68_11835</name>
</gene>
<reference evidence="1" key="1">
    <citation type="submission" date="2017-12" db="EMBL/GenBank/DDBJ databases">
        <title>Genome sequencing and analysis.</title>
        <authorList>
            <person name="Huang Y.-T."/>
        </authorList>
    </citation>
    <scope>NUCLEOTIDE SEQUENCE</scope>
    <source>
        <strain evidence="1">VGH116</strain>
    </source>
</reference>
<accession>A0A8I0U4I6</accession>
<dbReference type="Pfam" id="PF11739">
    <property type="entry name" value="YdbH-like"/>
    <property type="match status" value="1"/>
</dbReference>
<proteinExistence type="predicted"/>
<dbReference type="NCBIfam" id="NF007971">
    <property type="entry name" value="PRK10695.1"/>
    <property type="match status" value="1"/>
</dbReference>
<dbReference type="InterPro" id="IPR021730">
    <property type="entry name" value="YdbH"/>
</dbReference>
<sequence>MKKLLKVLVVLLALLMIILPAAWLTIPRWLPAVVKSSLPDGVTLSLSQPKIRAGGLYIEEAALRSNECQLAGGEKLSLHYQRGGRWIIDAGSLTGDAGCFQKLPSGPEETDTTPVDIGALLSQLPPVTLTADNVIPAPWQMYRGKLSLTTAPGRGQQLSYQGENIQAELVVDPALNLTLSQLDATVGDEKFALSGALTLPLNTAELPDKGRLQTEITTTYRPQPLMAAFDWQGRLGVLTLSETDPQTVLLNIPWEATAESILIKNGEWRWDEWEQPLKGTISAELKNWLSSPADMLLGARISVTTQGVRGKGTVVLQLPETPLPLTEFDIPFELAGQVNHNDMWAAGRVPAVLTGTFADPVIRLRSGALVRARGQLSPDFLVEELRLPLAGTSLSQQGISGPLDAIVTVNNPELGRYRFQMKGQAREFLPDNGRWYWQIWGNGRMKPLNADWTFSGAGSWLDEEIRIRKLNTGFNGIRYGMMSMDAPALTLLSPLIWTRVDGQEKLSGKVQLTTRKIRLDNSYLPSATFDMTLEGRAPRDFSVKGTLSAGKNIGPIHYWSRWDGVRLRGEARWPEQDMRAFQTLIPTDLGITLRNGVFYAQAAYSAAPGQGFVAGGHWVVKQAGMWLKDGEVSGVDFVLPWRLADSRWQLGSKTPVMLRIARVENLFEVTDIKADLQGYYPYDDAYPLELSGVSLDILGGQVTMPSLTIPQKTAAVIKLDKLNTGPLINTLKVTQFALEGSISGELPFYIDNPQWIVHNGWVENDEPLTLNLDNQFVESVSENNISAGTAINWLDYLVMKRVRTDVNLTNLGVLTMSSVVSGYNPVLDARRAVNLNYRHEENVFQLWRSLRFGSNLEAWLEKSISQNQE</sequence>
<dbReference type="EMBL" id="PKLF01000010">
    <property type="protein sequence ID" value="MBE8613090.1"/>
    <property type="molecule type" value="Genomic_DNA"/>
</dbReference>
<evidence type="ECO:0000313" key="1">
    <source>
        <dbReference type="EMBL" id="MBE8613090.1"/>
    </source>
</evidence>
<name>A0A8I0U4I6_MORMO</name>